<sequence length="555" mass="63275">MVKLTSELKEYARRRATTGRYADNLEVDVLIVGAGFGGVYLLYELRKRGLNAAIYEAGTDLGGTWRWNRYPGARVDSEVPEYELSIPEVYKDWTWSTNYPNYQELRAYFDHVDAVLDIKKDCAFESVVVDAQFHEDEGKWHTKTEDGRTAKSKYLIVAAGFAAKRYIPDYKGLETFEGIMHHSSFWPEEGVDVKGKRCAVIGTGASGVQISQEWAPEVGSLKVFQRTPNLAVPMGKRPLSVEEQQNSKQWYHRLFELREHCFGGFLFTWSEKNTFDDNAEEREKYYRSLWDHGGFRFWLGNYKDMLFDEKANREAYNFWAKNTRNRIGDARLRDLLAPLEPPHPFGVKRPCLEQNYYEQFNRPNVDIVDIGANPIEEFTPKGIKTKDGTVHEFDVIAIATGFDITTGGMTNMGLRSIHGTTLKDEWKSAANTYLGTTVSGYPNMFHLYGPHGPTLLSNGPASVEVQGRWIVDAIQKAERENIKYIDPTPEATKEWKDRINYLSNISLFPTTKSTYMGGSLPGKAFEQVNYAGGIPAYVVEIREKLPGWKGFRVVK</sequence>
<gene>
    <name evidence="9" type="ORF">M430DRAFT_271739</name>
</gene>
<dbReference type="PANTHER" id="PTHR43098:SF3">
    <property type="entry name" value="L-ORNITHINE N(5)-MONOOXYGENASE-RELATED"/>
    <property type="match status" value="1"/>
</dbReference>
<dbReference type="PANTHER" id="PTHR43098">
    <property type="entry name" value="L-ORNITHINE N(5)-MONOOXYGENASE-RELATED"/>
    <property type="match status" value="1"/>
</dbReference>
<evidence type="ECO:0000256" key="6">
    <source>
        <dbReference type="ARBA" id="ARBA00023002"/>
    </source>
</evidence>
<evidence type="ECO:0000256" key="2">
    <source>
        <dbReference type="ARBA" id="ARBA00010139"/>
    </source>
</evidence>
<dbReference type="PRINTS" id="PR00411">
    <property type="entry name" value="PNDRDTASEI"/>
</dbReference>
<keyword evidence="8" id="KW-0472">Membrane</keyword>
<dbReference type="InParanoid" id="A0A2T3APL8"/>
<dbReference type="GeneID" id="36573622"/>
<accession>A0A2T3APL8</accession>
<reference evidence="9 10" key="1">
    <citation type="journal article" date="2018" name="New Phytol.">
        <title>Comparative genomics and transcriptomics depict ericoid mycorrhizal fungi as versatile saprotrophs and plant mutualists.</title>
        <authorList>
            <person name="Martino E."/>
            <person name="Morin E."/>
            <person name="Grelet G.A."/>
            <person name="Kuo A."/>
            <person name="Kohler A."/>
            <person name="Daghino S."/>
            <person name="Barry K.W."/>
            <person name="Cichocki N."/>
            <person name="Clum A."/>
            <person name="Dockter R.B."/>
            <person name="Hainaut M."/>
            <person name="Kuo R.C."/>
            <person name="LaButti K."/>
            <person name="Lindahl B.D."/>
            <person name="Lindquist E.A."/>
            <person name="Lipzen A."/>
            <person name="Khouja H.R."/>
            <person name="Magnuson J."/>
            <person name="Murat C."/>
            <person name="Ohm R.A."/>
            <person name="Singer S.W."/>
            <person name="Spatafora J.W."/>
            <person name="Wang M."/>
            <person name="Veneault-Fourrey C."/>
            <person name="Henrissat B."/>
            <person name="Grigoriev I.V."/>
            <person name="Martin F.M."/>
            <person name="Perotto S."/>
        </authorList>
    </citation>
    <scope>NUCLEOTIDE SEQUENCE [LARGE SCALE GENOMIC DNA]</scope>
    <source>
        <strain evidence="9 10">ATCC 22711</strain>
    </source>
</reference>
<dbReference type="InterPro" id="IPR050775">
    <property type="entry name" value="FAD-binding_Monooxygenases"/>
</dbReference>
<keyword evidence="4" id="KW-0274">FAD</keyword>
<evidence type="ECO:0000256" key="4">
    <source>
        <dbReference type="ARBA" id="ARBA00022827"/>
    </source>
</evidence>
<keyword evidence="8" id="KW-0812">Transmembrane</keyword>
<name>A0A2T3APL8_AMORE</name>
<keyword evidence="5" id="KW-0521">NADP</keyword>
<keyword evidence="6" id="KW-0560">Oxidoreductase</keyword>
<dbReference type="InterPro" id="IPR020946">
    <property type="entry name" value="Flavin_mOase-like"/>
</dbReference>
<evidence type="ECO:0000256" key="8">
    <source>
        <dbReference type="SAM" id="Phobius"/>
    </source>
</evidence>
<dbReference type="OrthoDB" id="66881at2759"/>
<evidence type="ECO:0000313" key="9">
    <source>
        <dbReference type="EMBL" id="PSS06942.1"/>
    </source>
</evidence>
<dbReference type="RefSeq" id="XP_024716598.1">
    <property type="nucleotide sequence ID" value="XM_024865541.1"/>
</dbReference>
<protein>
    <recommendedName>
        <fullName evidence="11">FAD/NAD(P)-binding domain-containing protein</fullName>
    </recommendedName>
</protein>
<keyword evidence="10" id="KW-1185">Reference proteome</keyword>
<evidence type="ECO:0000256" key="7">
    <source>
        <dbReference type="ARBA" id="ARBA00023033"/>
    </source>
</evidence>
<evidence type="ECO:0000256" key="3">
    <source>
        <dbReference type="ARBA" id="ARBA00022630"/>
    </source>
</evidence>
<keyword evidence="7" id="KW-0503">Monooxygenase</keyword>
<dbReference type="GO" id="GO:0050661">
    <property type="term" value="F:NADP binding"/>
    <property type="evidence" value="ECO:0007669"/>
    <property type="project" value="InterPro"/>
</dbReference>
<feature type="transmembrane region" description="Helical" evidence="8">
    <location>
        <begin position="21"/>
        <end position="43"/>
    </location>
</feature>
<dbReference type="InterPro" id="IPR036188">
    <property type="entry name" value="FAD/NAD-bd_sf"/>
</dbReference>
<organism evidence="9 10">
    <name type="scientific">Amorphotheca resinae ATCC 22711</name>
    <dbReference type="NCBI Taxonomy" id="857342"/>
    <lineage>
        <taxon>Eukaryota</taxon>
        <taxon>Fungi</taxon>
        <taxon>Dikarya</taxon>
        <taxon>Ascomycota</taxon>
        <taxon>Pezizomycotina</taxon>
        <taxon>Leotiomycetes</taxon>
        <taxon>Helotiales</taxon>
        <taxon>Amorphothecaceae</taxon>
        <taxon>Amorphotheca</taxon>
    </lineage>
</organism>
<evidence type="ECO:0000313" key="10">
    <source>
        <dbReference type="Proteomes" id="UP000241818"/>
    </source>
</evidence>
<proteinExistence type="inferred from homology"/>
<keyword evidence="3" id="KW-0285">Flavoprotein</keyword>
<keyword evidence="8" id="KW-1133">Transmembrane helix</keyword>
<comment type="cofactor">
    <cofactor evidence="1">
        <name>FAD</name>
        <dbReference type="ChEBI" id="CHEBI:57692"/>
    </cofactor>
</comment>
<dbReference type="AlphaFoldDB" id="A0A2T3APL8"/>
<evidence type="ECO:0008006" key="11">
    <source>
        <dbReference type="Google" id="ProtNLM"/>
    </source>
</evidence>
<dbReference type="Pfam" id="PF00743">
    <property type="entry name" value="FMO-like"/>
    <property type="match status" value="1"/>
</dbReference>
<dbReference type="EMBL" id="KZ679019">
    <property type="protein sequence ID" value="PSS06942.1"/>
    <property type="molecule type" value="Genomic_DNA"/>
</dbReference>
<dbReference type="GO" id="GO:0050660">
    <property type="term" value="F:flavin adenine dinucleotide binding"/>
    <property type="evidence" value="ECO:0007669"/>
    <property type="project" value="InterPro"/>
</dbReference>
<evidence type="ECO:0000256" key="5">
    <source>
        <dbReference type="ARBA" id="ARBA00022857"/>
    </source>
</evidence>
<dbReference type="SUPFAM" id="SSF51905">
    <property type="entry name" value="FAD/NAD(P)-binding domain"/>
    <property type="match status" value="2"/>
</dbReference>
<evidence type="ECO:0000256" key="1">
    <source>
        <dbReference type="ARBA" id="ARBA00001974"/>
    </source>
</evidence>
<dbReference type="Gene3D" id="3.50.50.60">
    <property type="entry name" value="FAD/NAD(P)-binding domain"/>
    <property type="match status" value="2"/>
</dbReference>
<dbReference type="Proteomes" id="UP000241818">
    <property type="component" value="Unassembled WGS sequence"/>
</dbReference>
<comment type="similarity">
    <text evidence="2">Belongs to the FAD-binding monooxygenase family.</text>
</comment>
<dbReference type="GO" id="GO:0004499">
    <property type="term" value="F:N,N-dimethylaniline monooxygenase activity"/>
    <property type="evidence" value="ECO:0007669"/>
    <property type="project" value="InterPro"/>
</dbReference>
<dbReference type="STRING" id="857342.A0A2T3APL8"/>